<organism evidence="2 3">
    <name type="scientific">Apiospora aurea</name>
    <dbReference type="NCBI Taxonomy" id="335848"/>
    <lineage>
        <taxon>Eukaryota</taxon>
        <taxon>Fungi</taxon>
        <taxon>Dikarya</taxon>
        <taxon>Ascomycota</taxon>
        <taxon>Pezizomycotina</taxon>
        <taxon>Sordariomycetes</taxon>
        <taxon>Xylariomycetidae</taxon>
        <taxon>Amphisphaeriales</taxon>
        <taxon>Apiosporaceae</taxon>
        <taxon>Apiospora</taxon>
    </lineage>
</organism>
<evidence type="ECO:0000256" key="1">
    <source>
        <dbReference type="SAM" id="MobiDB-lite"/>
    </source>
</evidence>
<comment type="caution">
    <text evidence="2">The sequence shown here is derived from an EMBL/GenBank/DDBJ whole genome shotgun (WGS) entry which is preliminary data.</text>
</comment>
<protein>
    <recommendedName>
        <fullName evidence="4">DUF1690 domain-containing protein</fullName>
    </recommendedName>
</protein>
<sequence>MGASSSKAADGQSSAHVWKPSVFPQWPKQVVAQGCTDLAYACSSGPVGVSQDVVERLQGNSESDVSRAQTLELAVHARVAEELKKLEKNESAALKAAYEKATAAADDEKNGQQDDGKNRHTVSKEVEALRTRLDKRKQLRVLPDSVERARTGVLECLRDNDRRPLNCWREVENFREEVRRLEKEWVDRVTR</sequence>
<dbReference type="EMBL" id="JAQQWE010000007">
    <property type="protein sequence ID" value="KAK7946533.1"/>
    <property type="molecule type" value="Genomic_DNA"/>
</dbReference>
<reference evidence="2 3" key="1">
    <citation type="submission" date="2023-01" db="EMBL/GenBank/DDBJ databases">
        <title>Analysis of 21 Apiospora genomes using comparative genomics revels a genus with tremendous synthesis potential of carbohydrate active enzymes and secondary metabolites.</title>
        <authorList>
            <person name="Sorensen T."/>
        </authorList>
    </citation>
    <scope>NUCLEOTIDE SEQUENCE [LARGE SCALE GENOMIC DNA]</scope>
    <source>
        <strain evidence="2 3">CBS 24483</strain>
    </source>
</reference>
<evidence type="ECO:0008006" key="4">
    <source>
        <dbReference type="Google" id="ProtNLM"/>
    </source>
</evidence>
<dbReference type="RefSeq" id="XP_066696567.1">
    <property type="nucleotide sequence ID" value="XM_066847076.1"/>
</dbReference>
<keyword evidence="3" id="KW-1185">Reference proteome</keyword>
<dbReference type="GeneID" id="92080138"/>
<feature type="compositionally biased region" description="Basic and acidic residues" evidence="1">
    <location>
        <begin position="106"/>
        <end position="123"/>
    </location>
</feature>
<dbReference type="Proteomes" id="UP001391051">
    <property type="component" value="Unassembled WGS sequence"/>
</dbReference>
<dbReference type="InterPro" id="IPR012471">
    <property type="entry name" value="DUF1690"/>
</dbReference>
<name>A0ABR1Q3G0_9PEZI</name>
<dbReference type="Pfam" id="PF07956">
    <property type="entry name" value="DUF1690"/>
    <property type="match status" value="1"/>
</dbReference>
<gene>
    <name evidence="2" type="ORF">PG986_010854</name>
</gene>
<accession>A0ABR1Q3G0</accession>
<feature type="region of interest" description="Disordered" evidence="1">
    <location>
        <begin position="99"/>
        <end position="123"/>
    </location>
</feature>
<evidence type="ECO:0000313" key="3">
    <source>
        <dbReference type="Proteomes" id="UP001391051"/>
    </source>
</evidence>
<evidence type="ECO:0000313" key="2">
    <source>
        <dbReference type="EMBL" id="KAK7946533.1"/>
    </source>
</evidence>
<proteinExistence type="predicted"/>